<gene>
    <name evidence="2" type="ORF">KZ829_36620</name>
    <name evidence="3" type="ORF">KZ829_36675</name>
</gene>
<proteinExistence type="predicted"/>
<dbReference type="Pfam" id="PF22553">
    <property type="entry name" value="TY-Chap2"/>
    <property type="match status" value="1"/>
</dbReference>
<evidence type="ECO:0000259" key="1">
    <source>
        <dbReference type="Pfam" id="PF22553"/>
    </source>
</evidence>
<evidence type="ECO:0000313" key="2">
    <source>
        <dbReference type="EMBL" id="MBW6439262.1"/>
    </source>
</evidence>
<reference evidence="2 4" key="1">
    <citation type="journal article" date="2013" name="Antonie Van Leeuwenhoek">
        <title>Actinoplanes hulinensis sp. nov., a novel actinomycete isolated from soybean root (Glycine max (L.) Merr).</title>
        <authorList>
            <person name="Shen Y."/>
            <person name="Liu C."/>
            <person name="Wang X."/>
            <person name="Zhao J."/>
            <person name="Jia F."/>
            <person name="Zhang Y."/>
            <person name="Wang L."/>
            <person name="Yang D."/>
            <person name="Xiang W."/>
        </authorList>
    </citation>
    <scope>NUCLEOTIDE SEQUENCE [LARGE SCALE GENOMIC DNA]</scope>
    <source>
        <strain evidence="2 4">NEAU-M9</strain>
    </source>
</reference>
<accession>A0ABS7BEG6</accession>
<evidence type="ECO:0000313" key="3">
    <source>
        <dbReference type="EMBL" id="MBW6439273.1"/>
    </source>
</evidence>
<sequence length="221" mass="24706">MNVGDDRFEMTEAHRYALAWRLLSAVARRHPDRLVVREGEGSASPPQAIGIADADAPSRVYVNVDVGASQIMIAEVTWPLHQMLAGPLAKFSRDVETEAGLAGPDRTPAATPRTLTYRAAAVVAAMTVHNRKTISPRDVRHHLGLLAHFPQVWERDRTVDPQRPEPGRFWLLRTYDDRELAVLDTEGYAYVGESIFHLPTVYAQHGRNLRRTVAAIFARLL</sequence>
<dbReference type="EMBL" id="JAHXZI010000026">
    <property type="protein sequence ID" value="MBW6439262.1"/>
    <property type="molecule type" value="Genomic_DNA"/>
</dbReference>
<feature type="domain" description="T3SS peptide-binding chaperone" evidence="1">
    <location>
        <begin position="18"/>
        <end position="220"/>
    </location>
</feature>
<comment type="caution">
    <text evidence="2">The sequence shown here is derived from an EMBL/GenBank/DDBJ whole genome shotgun (WGS) entry which is preliminary data.</text>
</comment>
<protein>
    <recommendedName>
        <fullName evidence="1">T3SS peptide-binding chaperone domain-containing protein</fullName>
    </recommendedName>
</protein>
<dbReference type="Proteomes" id="UP001519863">
    <property type="component" value="Unassembled WGS sequence"/>
</dbReference>
<organism evidence="2 4">
    <name type="scientific">Actinoplanes hulinensis</name>
    <dbReference type="NCBI Taxonomy" id="1144547"/>
    <lineage>
        <taxon>Bacteria</taxon>
        <taxon>Bacillati</taxon>
        <taxon>Actinomycetota</taxon>
        <taxon>Actinomycetes</taxon>
        <taxon>Micromonosporales</taxon>
        <taxon>Micromonosporaceae</taxon>
        <taxon>Actinoplanes</taxon>
    </lineage>
</organism>
<keyword evidence="4" id="KW-1185">Reference proteome</keyword>
<dbReference type="EMBL" id="JAHXZI010000026">
    <property type="protein sequence ID" value="MBW6439273.1"/>
    <property type="molecule type" value="Genomic_DNA"/>
</dbReference>
<name>A0ABS7BEG6_9ACTN</name>
<dbReference type="RefSeq" id="WP_220148431.1">
    <property type="nucleotide sequence ID" value="NZ_JAHXZI010000026.1"/>
</dbReference>
<evidence type="ECO:0000313" key="4">
    <source>
        <dbReference type="Proteomes" id="UP001519863"/>
    </source>
</evidence>
<reference evidence="2" key="2">
    <citation type="submission" date="2021-07" db="EMBL/GenBank/DDBJ databases">
        <authorList>
            <person name="Luo X."/>
        </authorList>
    </citation>
    <scope>NUCLEOTIDE SEQUENCE</scope>
    <source>
        <strain evidence="2">NEAU-M9</strain>
    </source>
</reference>
<dbReference type="InterPro" id="IPR054445">
    <property type="entry name" value="T3SS_chaperone_dom"/>
</dbReference>